<reference evidence="4 5" key="1">
    <citation type="journal article" date="2011" name="Science">
        <title>Comparative functional genomics of the fission yeasts.</title>
        <authorList>
            <person name="Rhind N."/>
            <person name="Chen Z."/>
            <person name="Yassour M."/>
            <person name="Thompson D.A."/>
            <person name="Haas B.J."/>
            <person name="Habib N."/>
            <person name="Wapinski I."/>
            <person name="Roy S."/>
            <person name="Lin M.F."/>
            <person name="Heiman D.I."/>
            <person name="Young S.K."/>
            <person name="Furuya K."/>
            <person name="Guo Y."/>
            <person name="Pidoux A."/>
            <person name="Chen H.M."/>
            <person name="Robbertse B."/>
            <person name="Goldberg J.M."/>
            <person name="Aoki K."/>
            <person name="Bayne E.H."/>
            <person name="Berlin A.M."/>
            <person name="Desjardins C.A."/>
            <person name="Dobbs E."/>
            <person name="Dukaj L."/>
            <person name="Fan L."/>
            <person name="FitzGerald M.G."/>
            <person name="French C."/>
            <person name="Gujja S."/>
            <person name="Hansen K."/>
            <person name="Keifenheim D."/>
            <person name="Levin J.Z."/>
            <person name="Mosher R.A."/>
            <person name="Mueller C.A."/>
            <person name="Pfiffner J."/>
            <person name="Priest M."/>
            <person name="Russ C."/>
            <person name="Smialowska A."/>
            <person name="Swoboda P."/>
            <person name="Sykes S.M."/>
            <person name="Vaughn M."/>
            <person name="Vengrova S."/>
            <person name="Yoder R."/>
            <person name="Zeng Q."/>
            <person name="Allshire R."/>
            <person name="Baulcombe D."/>
            <person name="Birren B.W."/>
            <person name="Brown W."/>
            <person name="Ekwall K."/>
            <person name="Kellis M."/>
            <person name="Leatherwood J."/>
            <person name="Levin H."/>
            <person name="Margalit H."/>
            <person name="Martienssen R."/>
            <person name="Nieduszynski C.A."/>
            <person name="Spatafora J.W."/>
            <person name="Friedman N."/>
            <person name="Dalgaard J.Z."/>
            <person name="Baumann P."/>
            <person name="Niki H."/>
            <person name="Regev A."/>
            <person name="Nusbaum C."/>
        </authorList>
    </citation>
    <scope>NUCLEOTIDE SEQUENCE [LARGE SCALE GENOMIC DNA]</scope>
    <source>
        <strain evidence="5">yFS286</strain>
    </source>
</reference>
<dbReference type="PANTHER" id="PTHR28154:SF1">
    <property type="entry name" value="CELL WALL SYNTHESIS PROTEIN KNH1-RELATED"/>
    <property type="match status" value="1"/>
</dbReference>
<dbReference type="Pfam" id="PF05390">
    <property type="entry name" value="Kre9_KNH1_C"/>
    <property type="match status" value="1"/>
</dbReference>
<feature type="signal peptide" evidence="2">
    <location>
        <begin position="1"/>
        <end position="19"/>
    </location>
</feature>
<dbReference type="RefSeq" id="XP_013017966.1">
    <property type="nucleotide sequence ID" value="XM_013162512.1"/>
</dbReference>
<dbReference type="GO" id="GO:0042546">
    <property type="term" value="P:cell wall biogenesis"/>
    <property type="evidence" value="ECO:0007669"/>
    <property type="project" value="InterPro"/>
</dbReference>
<feature type="chain" id="PRO_5004554929" evidence="2">
    <location>
        <begin position="20"/>
        <end position="283"/>
    </location>
</feature>
<dbReference type="Proteomes" id="UP000016088">
    <property type="component" value="Unassembled WGS sequence"/>
</dbReference>
<dbReference type="EMBL" id="KE503207">
    <property type="protein sequence ID" value="EPX72327.1"/>
    <property type="molecule type" value="Genomic_DNA"/>
</dbReference>
<dbReference type="OMA" id="TMRDWYL"/>
<gene>
    <name evidence="4" type="ORF">SOCG_00092</name>
</gene>
<feature type="domain" description="Yeast cell wall synthesis Kre9/Knh1 C-terminal" evidence="3">
    <location>
        <begin position="169"/>
        <end position="243"/>
    </location>
</feature>
<sequence length="283" mass="32577">MWWVYYLLIWYSIIQSALAQIKYVFPGTTDSVSYDSVEIKWEESNFGASLKDIEQTQFKICTNTGQKPEYCYTIPELIKPSSTSSYGPFSVPKNLGRPGRVWFVWAHSTLSNKKTVDDFSDFFTITGLDGYFDDYNVFENLMKLGVWSNPPVSPAFTLLWPTGTMRDWYLQQTGRIRTGPMQQRPGSVFTAQTTSFSRLWETSSYSVFKKYGSLPYPTSTVQPGASYTYTLYANYASTASSPVVTATPTHGLRRRDLWSRDEVVEYEKRRMRIDEPRRGLLHP</sequence>
<name>S9PWE8_SCHOY</name>
<evidence type="ECO:0000256" key="1">
    <source>
        <dbReference type="ARBA" id="ARBA00022729"/>
    </source>
</evidence>
<organism evidence="4 5">
    <name type="scientific">Schizosaccharomyces octosporus (strain yFS286)</name>
    <name type="common">Fission yeast</name>
    <name type="synonym">Octosporomyces octosporus</name>
    <dbReference type="NCBI Taxonomy" id="483514"/>
    <lineage>
        <taxon>Eukaryota</taxon>
        <taxon>Fungi</taxon>
        <taxon>Dikarya</taxon>
        <taxon>Ascomycota</taxon>
        <taxon>Taphrinomycotina</taxon>
        <taxon>Schizosaccharomycetes</taxon>
        <taxon>Schizosaccharomycetales</taxon>
        <taxon>Schizosaccharomycetaceae</taxon>
        <taxon>Schizosaccharomyces</taxon>
    </lineage>
</organism>
<dbReference type="InterPro" id="IPR008659">
    <property type="entry name" value="Kre9/Knh1_C"/>
</dbReference>
<evidence type="ECO:0000313" key="5">
    <source>
        <dbReference type="Proteomes" id="UP000016088"/>
    </source>
</evidence>
<dbReference type="AlphaFoldDB" id="S9PWE8"/>
<dbReference type="GO" id="GO:0031505">
    <property type="term" value="P:fungal-type cell wall organization"/>
    <property type="evidence" value="ECO:0007669"/>
    <property type="project" value="TreeGrafter"/>
</dbReference>
<evidence type="ECO:0000313" key="4">
    <source>
        <dbReference type="EMBL" id="EPX72327.1"/>
    </source>
</evidence>
<protein>
    <submittedName>
        <fullName evidence="4">KRE9 family cell wall biosynthesis protein</fullName>
    </submittedName>
</protein>
<dbReference type="GeneID" id="25029076"/>
<dbReference type="GO" id="GO:0005576">
    <property type="term" value="C:extracellular region"/>
    <property type="evidence" value="ECO:0007669"/>
    <property type="project" value="TreeGrafter"/>
</dbReference>
<dbReference type="VEuPathDB" id="FungiDB:SOCG_00092"/>
<dbReference type="InterPro" id="IPR045328">
    <property type="entry name" value="Kre9/Knh1"/>
</dbReference>
<accession>S9PWE8</accession>
<dbReference type="PANTHER" id="PTHR28154">
    <property type="entry name" value="CELL WALL SYNTHESIS PROTEIN KNH1-RELATED"/>
    <property type="match status" value="1"/>
</dbReference>
<evidence type="ECO:0000259" key="3">
    <source>
        <dbReference type="Pfam" id="PF05390"/>
    </source>
</evidence>
<keyword evidence="1 2" id="KW-0732">Signal</keyword>
<dbReference type="OrthoDB" id="2432613at2759"/>
<dbReference type="GO" id="GO:0006078">
    <property type="term" value="P:(1-&gt;6)-beta-D-glucan biosynthetic process"/>
    <property type="evidence" value="ECO:0007669"/>
    <property type="project" value="InterPro"/>
</dbReference>
<evidence type="ECO:0000256" key="2">
    <source>
        <dbReference type="SAM" id="SignalP"/>
    </source>
</evidence>
<keyword evidence="5" id="KW-1185">Reference proteome</keyword>
<proteinExistence type="predicted"/>
<dbReference type="HOGENOM" id="CLU_987499_0_0_1"/>